<keyword evidence="4 9" id="KW-0863">Zinc-finger</keyword>
<feature type="domain" description="C2H2-type" evidence="10">
    <location>
        <begin position="121"/>
        <end position="143"/>
    </location>
</feature>
<keyword evidence="2" id="KW-0479">Metal-binding</keyword>
<evidence type="ECO:0000256" key="5">
    <source>
        <dbReference type="ARBA" id="ARBA00022833"/>
    </source>
</evidence>
<dbReference type="EMBL" id="BMAV01023452">
    <property type="protein sequence ID" value="GFY79195.1"/>
    <property type="molecule type" value="Genomic_DNA"/>
</dbReference>
<dbReference type="OrthoDB" id="6407039at2759"/>
<keyword evidence="3" id="KW-0677">Repeat</keyword>
<keyword evidence="12" id="KW-1185">Reference proteome</keyword>
<sequence>MCQYITSKKSNLQRHLLVHTGEKAFKCNRFSPLMGYGNRPFILQTKLYKCDLCSYVSYKKINLQNHSVTHTGGAFQKHNIRRSYISGKQRKLHKCSFCDYITCRTDHLKTHILTHTGQKPFQCALCDKRCTTKYNLKSHFRVHLKASHVFVPV</sequence>
<dbReference type="GO" id="GO:0008270">
    <property type="term" value="F:zinc ion binding"/>
    <property type="evidence" value="ECO:0007669"/>
    <property type="project" value="UniProtKB-KW"/>
</dbReference>
<reference evidence="11" key="1">
    <citation type="submission" date="2020-08" db="EMBL/GenBank/DDBJ databases">
        <title>Multicomponent nature underlies the extraordinary mechanical properties of spider dragline silk.</title>
        <authorList>
            <person name="Kono N."/>
            <person name="Nakamura H."/>
            <person name="Mori M."/>
            <person name="Yoshida Y."/>
            <person name="Ohtoshi R."/>
            <person name="Malay A.D."/>
            <person name="Moran D.A.P."/>
            <person name="Tomita M."/>
            <person name="Numata K."/>
            <person name="Arakawa K."/>
        </authorList>
    </citation>
    <scope>NUCLEOTIDE SEQUENCE</scope>
</reference>
<dbReference type="InterPro" id="IPR036236">
    <property type="entry name" value="Znf_C2H2_sf"/>
</dbReference>
<evidence type="ECO:0000256" key="7">
    <source>
        <dbReference type="ARBA" id="ARBA00023163"/>
    </source>
</evidence>
<evidence type="ECO:0000259" key="10">
    <source>
        <dbReference type="PROSITE" id="PS50157"/>
    </source>
</evidence>
<evidence type="ECO:0000256" key="8">
    <source>
        <dbReference type="ARBA" id="ARBA00023242"/>
    </source>
</evidence>
<comment type="subcellular location">
    <subcellularLocation>
        <location evidence="1">Nucleus</location>
    </subcellularLocation>
</comment>
<evidence type="ECO:0000313" key="12">
    <source>
        <dbReference type="Proteomes" id="UP000886998"/>
    </source>
</evidence>
<evidence type="ECO:0000313" key="11">
    <source>
        <dbReference type="EMBL" id="GFY79195.1"/>
    </source>
</evidence>
<proteinExistence type="predicted"/>
<keyword evidence="5" id="KW-0862">Zinc</keyword>
<organism evidence="11 12">
    <name type="scientific">Trichonephila inaurata madagascariensis</name>
    <dbReference type="NCBI Taxonomy" id="2747483"/>
    <lineage>
        <taxon>Eukaryota</taxon>
        <taxon>Metazoa</taxon>
        <taxon>Ecdysozoa</taxon>
        <taxon>Arthropoda</taxon>
        <taxon>Chelicerata</taxon>
        <taxon>Arachnida</taxon>
        <taxon>Araneae</taxon>
        <taxon>Araneomorphae</taxon>
        <taxon>Entelegynae</taxon>
        <taxon>Araneoidea</taxon>
        <taxon>Nephilidae</taxon>
        <taxon>Trichonephila</taxon>
        <taxon>Trichonephila inaurata</taxon>
    </lineage>
</organism>
<evidence type="ECO:0000256" key="6">
    <source>
        <dbReference type="ARBA" id="ARBA00023015"/>
    </source>
</evidence>
<keyword evidence="8" id="KW-0539">Nucleus</keyword>
<keyword evidence="6" id="KW-0805">Transcription regulation</keyword>
<accession>A0A8X6YTY4</accession>
<feature type="domain" description="C2H2-type" evidence="10">
    <location>
        <begin position="48"/>
        <end position="72"/>
    </location>
</feature>
<dbReference type="FunFam" id="3.30.160.60:FF:000130">
    <property type="entry name" value="Spalt-like transcription factor 4"/>
    <property type="match status" value="1"/>
</dbReference>
<feature type="domain" description="C2H2-type" evidence="10">
    <location>
        <begin position="93"/>
        <end position="120"/>
    </location>
</feature>
<dbReference type="Pfam" id="PF00096">
    <property type="entry name" value="zf-C2H2"/>
    <property type="match status" value="1"/>
</dbReference>
<name>A0A8X6YTY4_9ARAC</name>
<evidence type="ECO:0000256" key="4">
    <source>
        <dbReference type="ARBA" id="ARBA00022771"/>
    </source>
</evidence>
<feature type="domain" description="C2H2-type" evidence="10">
    <location>
        <begin position="1"/>
        <end position="24"/>
    </location>
</feature>
<evidence type="ECO:0000256" key="3">
    <source>
        <dbReference type="ARBA" id="ARBA00022737"/>
    </source>
</evidence>
<dbReference type="SMART" id="SM00355">
    <property type="entry name" value="ZnF_C2H2"/>
    <property type="match status" value="4"/>
</dbReference>
<dbReference type="PANTHER" id="PTHR23235">
    <property type="entry name" value="KRUEPPEL-LIKE TRANSCRIPTION FACTOR"/>
    <property type="match status" value="1"/>
</dbReference>
<protein>
    <recommendedName>
        <fullName evidence="10">C2H2-type domain-containing protein</fullName>
    </recommendedName>
</protein>
<dbReference type="PROSITE" id="PS50157">
    <property type="entry name" value="ZINC_FINGER_C2H2_2"/>
    <property type="match status" value="4"/>
</dbReference>
<dbReference type="Gene3D" id="3.30.160.60">
    <property type="entry name" value="Classic Zinc Finger"/>
    <property type="match status" value="3"/>
</dbReference>
<dbReference type="AlphaFoldDB" id="A0A8X6YTY4"/>
<dbReference type="GO" id="GO:0000978">
    <property type="term" value="F:RNA polymerase II cis-regulatory region sequence-specific DNA binding"/>
    <property type="evidence" value="ECO:0007669"/>
    <property type="project" value="TreeGrafter"/>
</dbReference>
<evidence type="ECO:0000256" key="1">
    <source>
        <dbReference type="ARBA" id="ARBA00004123"/>
    </source>
</evidence>
<dbReference type="Proteomes" id="UP000886998">
    <property type="component" value="Unassembled WGS sequence"/>
</dbReference>
<comment type="caution">
    <text evidence="11">The sequence shown here is derived from an EMBL/GenBank/DDBJ whole genome shotgun (WGS) entry which is preliminary data.</text>
</comment>
<dbReference type="PANTHER" id="PTHR23235:SF120">
    <property type="entry name" value="KRUPPEL-LIKE FACTOR 15"/>
    <property type="match status" value="1"/>
</dbReference>
<dbReference type="GO" id="GO:0005634">
    <property type="term" value="C:nucleus"/>
    <property type="evidence" value="ECO:0007669"/>
    <property type="project" value="UniProtKB-SubCell"/>
</dbReference>
<dbReference type="InterPro" id="IPR013087">
    <property type="entry name" value="Znf_C2H2_type"/>
</dbReference>
<dbReference type="SUPFAM" id="SSF57667">
    <property type="entry name" value="beta-beta-alpha zinc fingers"/>
    <property type="match status" value="3"/>
</dbReference>
<gene>
    <name evidence="11" type="ORF">TNIN_245561</name>
</gene>
<evidence type="ECO:0000256" key="9">
    <source>
        <dbReference type="PROSITE-ProRule" id="PRU00042"/>
    </source>
</evidence>
<keyword evidence="7" id="KW-0804">Transcription</keyword>
<dbReference type="GO" id="GO:0000981">
    <property type="term" value="F:DNA-binding transcription factor activity, RNA polymerase II-specific"/>
    <property type="evidence" value="ECO:0007669"/>
    <property type="project" value="TreeGrafter"/>
</dbReference>
<evidence type="ECO:0000256" key="2">
    <source>
        <dbReference type="ARBA" id="ARBA00022723"/>
    </source>
</evidence>
<dbReference type="PROSITE" id="PS00028">
    <property type="entry name" value="ZINC_FINGER_C2H2_1"/>
    <property type="match status" value="1"/>
</dbReference>